<reference evidence="1 2" key="2">
    <citation type="submission" date="2018-11" db="EMBL/GenBank/DDBJ databases">
        <authorList>
            <consortium name="Pathogen Informatics"/>
        </authorList>
    </citation>
    <scope>NUCLEOTIDE SEQUENCE [LARGE SCALE GENOMIC DNA]</scope>
</reference>
<gene>
    <name evidence="1" type="ORF">SBAD_LOCUS6704</name>
</gene>
<keyword evidence="2" id="KW-1185">Reference proteome</keyword>
<protein>
    <submittedName>
        <fullName evidence="3">GAE domain-containing protein</fullName>
    </submittedName>
</protein>
<evidence type="ECO:0000313" key="3">
    <source>
        <dbReference type="WBParaSite" id="SBAD_0000696501-mRNA-1"/>
    </source>
</evidence>
<dbReference type="Proteomes" id="UP000270296">
    <property type="component" value="Unassembled WGS sequence"/>
</dbReference>
<evidence type="ECO:0000313" key="1">
    <source>
        <dbReference type="EMBL" id="VDP10614.1"/>
    </source>
</evidence>
<reference evidence="3" key="1">
    <citation type="submission" date="2016-06" db="UniProtKB">
        <authorList>
            <consortium name="WormBaseParasite"/>
        </authorList>
    </citation>
    <scope>IDENTIFICATION</scope>
</reference>
<organism evidence="3">
    <name type="scientific">Soboliphyme baturini</name>
    <dbReference type="NCBI Taxonomy" id="241478"/>
    <lineage>
        <taxon>Eukaryota</taxon>
        <taxon>Metazoa</taxon>
        <taxon>Ecdysozoa</taxon>
        <taxon>Nematoda</taxon>
        <taxon>Enoplea</taxon>
        <taxon>Dorylaimia</taxon>
        <taxon>Dioctophymatida</taxon>
        <taxon>Dioctophymatoidea</taxon>
        <taxon>Soboliphymatidae</taxon>
        <taxon>Soboliphyme</taxon>
    </lineage>
</organism>
<sequence length="134" mass="14708">MSAARLTRPTYQVSLVSKTGLLGTPSVVLELMVNHEELPMQITFHIHLSGTRMLALQNRINNNATANAASAAVNPIAGTQLWPVPADKRKTASFEEIHNNGNDSKDTRMTEHKIALLSSMPCLTKPCRDMRSVD</sequence>
<dbReference type="WBParaSite" id="SBAD_0000696501-mRNA-1">
    <property type="protein sequence ID" value="SBAD_0000696501-mRNA-1"/>
    <property type="gene ID" value="SBAD_0000696501"/>
</dbReference>
<dbReference type="EMBL" id="UZAM01009968">
    <property type="protein sequence ID" value="VDP10614.1"/>
    <property type="molecule type" value="Genomic_DNA"/>
</dbReference>
<name>A0A183ISV7_9BILA</name>
<dbReference type="AlphaFoldDB" id="A0A183ISV7"/>
<proteinExistence type="predicted"/>
<accession>A0A183ISV7</accession>
<evidence type="ECO:0000313" key="2">
    <source>
        <dbReference type="Proteomes" id="UP000270296"/>
    </source>
</evidence>